<evidence type="ECO:0000256" key="3">
    <source>
        <dbReference type="ARBA" id="ARBA00023128"/>
    </source>
</evidence>
<protein>
    <submittedName>
        <fullName evidence="5">28S ribosomal protein S30, mitochondrial</fullName>
    </submittedName>
</protein>
<name>A0A6G1SAJ4_9ACAR</name>
<organism evidence="5">
    <name type="scientific">Aceria tosichella</name>
    <name type="common">wheat curl mite</name>
    <dbReference type="NCBI Taxonomy" id="561515"/>
    <lineage>
        <taxon>Eukaryota</taxon>
        <taxon>Metazoa</taxon>
        <taxon>Ecdysozoa</taxon>
        <taxon>Arthropoda</taxon>
        <taxon>Chelicerata</taxon>
        <taxon>Arachnida</taxon>
        <taxon>Acari</taxon>
        <taxon>Acariformes</taxon>
        <taxon>Trombidiformes</taxon>
        <taxon>Prostigmata</taxon>
        <taxon>Eupodina</taxon>
        <taxon>Eriophyoidea</taxon>
        <taxon>Eriophyidae</taxon>
        <taxon>Eriophyinae</taxon>
        <taxon>Aceriini</taxon>
        <taxon>Aceria</taxon>
    </lineage>
</organism>
<dbReference type="EMBL" id="GGYP01002201">
    <property type="protein sequence ID" value="MDE46972.1"/>
    <property type="molecule type" value="Transcribed_RNA"/>
</dbReference>
<proteinExistence type="predicted"/>
<dbReference type="AlphaFoldDB" id="A0A6G1SAJ4"/>
<dbReference type="InterPro" id="IPR039982">
    <property type="entry name" value="Ribosomal_mL65"/>
</dbReference>
<evidence type="ECO:0000256" key="1">
    <source>
        <dbReference type="ARBA" id="ARBA00004173"/>
    </source>
</evidence>
<keyword evidence="4" id="KW-0687">Ribonucleoprotein</keyword>
<evidence type="ECO:0000256" key="4">
    <source>
        <dbReference type="ARBA" id="ARBA00023274"/>
    </source>
</evidence>
<dbReference type="GO" id="GO:0003735">
    <property type="term" value="F:structural constituent of ribosome"/>
    <property type="evidence" value="ECO:0007669"/>
    <property type="project" value="InterPro"/>
</dbReference>
<dbReference type="PANTHER" id="PTHR13014:SF3">
    <property type="entry name" value="LARGE RIBOSOMAL SUBUNIT PROTEIN ML65"/>
    <property type="match status" value="1"/>
</dbReference>
<sequence>MSRARAARKVAKDVYRGYMPIDLPQNRPPNRIKPWWKVLGKPRLTMYPKPEIEEYSQEPEYPPLNEASKEGLRAQVRLDWYETLKTLPTVEQKLYEIDRHASHRMAHINNWLPTCNSLPFAQYLTRTHLIESLPNSYGLQVGKGEIDGPSVVDGTSKAQELSHIDERIKQTLLEQIVLEKYETKQNEHLPFISKSIQDGNRKSFISNRLVQNVFNQVKKLLVCETNPQLLEYQVDLSPAIRSWWYHSGFQATSNKPFYRNRKDKDGNINTIFQMDGSAALTIRSESLIEPMLSMDDPLVTDTSLVKASNFDPRHYGAFYKFKWPVSLPGFWFEDEPRFDCPHTCLLTTDSLKLRHELARNLASPLKDKEDFLTSQAVLTAFGWLNSLSMYHGYTPFQEIDYPLTCQVITTDGQDWLFNVFQLNTHAFHRDLGGPKRNNVCWSSGVMRLYESYSDGKFDGINVDVVQTLTKFLSKQVSADYTRQLNLRPYLGTDTRDPEEKDQMRKRLRAMFEGRTNRWRSNDWNVPLFEHIFFRAKESRFQIRHMKPKWHTPKPQFPKIFE</sequence>
<keyword evidence="2 5" id="KW-0689">Ribosomal protein</keyword>
<dbReference type="InterPro" id="IPR010793">
    <property type="entry name" value="Ribosomal_mL37/mL65"/>
</dbReference>
<reference evidence="5" key="1">
    <citation type="submission" date="2018-10" db="EMBL/GenBank/DDBJ databases">
        <title>Transcriptome assembly of Aceria tosichella (Wheat curl mite) Type 2.</title>
        <authorList>
            <person name="Scully E.D."/>
            <person name="Geib S.M."/>
            <person name="Palmer N.A."/>
            <person name="Gupta A.K."/>
            <person name="Sarath G."/>
            <person name="Tatineni S."/>
        </authorList>
    </citation>
    <scope>NUCLEOTIDE SEQUENCE</scope>
    <source>
        <strain evidence="5">LincolnNE</strain>
    </source>
</reference>
<keyword evidence="3" id="KW-0496">Mitochondrion</keyword>
<evidence type="ECO:0000256" key="2">
    <source>
        <dbReference type="ARBA" id="ARBA00022980"/>
    </source>
</evidence>
<dbReference type="GO" id="GO:0006412">
    <property type="term" value="P:translation"/>
    <property type="evidence" value="ECO:0007669"/>
    <property type="project" value="InterPro"/>
</dbReference>
<evidence type="ECO:0000313" key="5">
    <source>
        <dbReference type="EMBL" id="MDE46972.1"/>
    </source>
</evidence>
<comment type="subcellular location">
    <subcellularLocation>
        <location evidence="1">Mitochondrion</location>
    </subcellularLocation>
</comment>
<accession>A0A6G1SAJ4</accession>
<gene>
    <name evidence="5" type="primary">MRPS30</name>
    <name evidence="5" type="ORF">g.9713</name>
</gene>
<dbReference type="Pfam" id="PF07147">
    <property type="entry name" value="PDCD9"/>
    <property type="match status" value="1"/>
</dbReference>
<dbReference type="GO" id="GO:0005762">
    <property type="term" value="C:mitochondrial large ribosomal subunit"/>
    <property type="evidence" value="ECO:0007669"/>
    <property type="project" value="TreeGrafter"/>
</dbReference>
<dbReference type="PANTHER" id="PTHR13014">
    <property type="entry name" value="MITOCHONDRIAL 28S RIBOSOMAL PROTEIN S30/P52 PRO-APOTOTIC PROTEIN"/>
    <property type="match status" value="1"/>
</dbReference>